<gene>
    <name evidence="2" type="ORF">ANN_10261</name>
</gene>
<proteinExistence type="predicted"/>
<dbReference type="InterPro" id="IPR012337">
    <property type="entry name" value="RNaseH-like_sf"/>
</dbReference>
<reference evidence="2 3" key="1">
    <citation type="journal article" date="2022" name="Allergy">
        <title>Genome assembly and annotation of Periplaneta americana reveal a comprehensive cockroach allergen profile.</title>
        <authorList>
            <person name="Wang L."/>
            <person name="Xiong Q."/>
            <person name="Saelim N."/>
            <person name="Wang L."/>
            <person name="Nong W."/>
            <person name="Wan A.T."/>
            <person name="Shi M."/>
            <person name="Liu X."/>
            <person name="Cao Q."/>
            <person name="Hui J.H.L."/>
            <person name="Sookrung N."/>
            <person name="Leung T.F."/>
            <person name="Tungtrongchitr A."/>
            <person name="Tsui S.K.W."/>
        </authorList>
    </citation>
    <scope>NUCLEOTIDE SEQUENCE [LARGE SCALE GENOMIC DNA]</scope>
    <source>
        <strain evidence="2">PWHHKU_190912</strain>
    </source>
</reference>
<comment type="caution">
    <text evidence="2">The sequence shown here is derived from an EMBL/GenBank/DDBJ whole genome shotgun (WGS) entry which is preliminary data.</text>
</comment>
<sequence>MWIWRRMERVKWTDRIRNEAVLERVTSRSLPDVVVGYNLSAYDGEIEAIHVALNQLLFHMDKFTNAVILSDSKAAILSINKTDHPYTEQINNCQKILATLKEHGKTVVLQWIPGHCNLHGNEQADTLAKKDANLKINPRKPLSFSSVKQYIKQLQKNNHQQELDINISQQRRKLLKDIPPEPRRLAVASFRLNIEHDILGKHLNRLGILP</sequence>
<evidence type="ECO:0000313" key="3">
    <source>
        <dbReference type="Proteomes" id="UP001148838"/>
    </source>
</evidence>
<dbReference type="EMBL" id="JAJSOF020000005">
    <property type="protein sequence ID" value="KAJ4448247.1"/>
    <property type="molecule type" value="Genomic_DNA"/>
</dbReference>
<feature type="domain" description="RNase H type-1" evidence="1">
    <location>
        <begin position="1"/>
        <end position="133"/>
    </location>
</feature>
<dbReference type="CDD" id="cd09276">
    <property type="entry name" value="Rnase_HI_RT_non_LTR"/>
    <property type="match status" value="1"/>
</dbReference>
<dbReference type="SUPFAM" id="SSF53098">
    <property type="entry name" value="Ribonuclease H-like"/>
    <property type="match status" value="1"/>
</dbReference>
<dbReference type="Pfam" id="PF00075">
    <property type="entry name" value="RNase_H"/>
    <property type="match status" value="1"/>
</dbReference>
<organism evidence="2 3">
    <name type="scientific">Periplaneta americana</name>
    <name type="common">American cockroach</name>
    <name type="synonym">Blatta americana</name>
    <dbReference type="NCBI Taxonomy" id="6978"/>
    <lineage>
        <taxon>Eukaryota</taxon>
        <taxon>Metazoa</taxon>
        <taxon>Ecdysozoa</taxon>
        <taxon>Arthropoda</taxon>
        <taxon>Hexapoda</taxon>
        <taxon>Insecta</taxon>
        <taxon>Pterygota</taxon>
        <taxon>Neoptera</taxon>
        <taxon>Polyneoptera</taxon>
        <taxon>Dictyoptera</taxon>
        <taxon>Blattodea</taxon>
        <taxon>Blattoidea</taxon>
        <taxon>Blattidae</taxon>
        <taxon>Blattinae</taxon>
        <taxon>Periplaneta</taxon>
    </lineage>
</organism>
<dbReference type="Gene3D" id="3.30.420.10">
    <property type="entry name" value="Ribonuclease H-like superfamily/Ribonuclease H"/>
    <property type="match status" value="1"/>
</dbReference>
<name>A0ABQ8TRB5_PERAM</name>
<dbReference type="InterPro" id="IPR036397">
    <property type="entry name" value="RNaseH_sf"/>
</dbReference>
<dbReference type="PROSITE" id="PS50879">
    <property type="entry name" value="RNASE_H_1"/>
    <property type="match status" value="1"/>
</dbReference>
<keyword evidence="3" id="KW-1185">Reference proteome</keyword>
<dbReference type="InterPro" id="IPR002156">
    <property type="entry name" value="RNaseH_domain"/>
</dbReference>
<evidence type="ECO:0000259" key="1">
    <source>
        <dbReference type="PROSITE" id="PS50879"/>
    </source>
</evidence>
<evidence type="ECO:0000313" key="2">
    <source>
        <dbReference type="EMBL" id="KAJ4448247.1"/>
    </source>
</evidence>
<accession>A0ABQ8TRB5</accession>
<protein>
    <recommendedName>
        <fullName evidence="1">RNase H type-1 domain-containing protein</fullName>
    </recommendedName>
</protein>
<dbReference type="Proteomes" id="UP001148838">
    <property type="component" value="Unassembled WGS sequence"/>
</dbReference>